<gene>
    <name evidence="1" type="ORF">F7O84_13295</name>
</gene>
<comment type="caution">
    <text evidence="1">The sequence shown here is derived from an EMBL/GenBank/DDBJ whole genome shotgun (WGS) entry which is preliminary data.</text>
</comment>
<protein>
    <recommendedName>
        <fullName evidence="3">Apea-like HEPN domain-containing protein</fullName>
    </recommendedName>
</protein>
<evidence type="ECO:0000313" key="2">
    <source>
        <dbReference type="Proteomes" id="UP000461768"/>
    </source>
</evidence>
<dbReference type="Proteomes" id="UP000461768">
    <property type="component" value="Unassembled WGS sequence"/>
</dbReference>
<sequence>MTNKCYKLNIEIGDAIDSLEEFSFHIKYKNNTTFKLGKCYYTLKKNTDYDFHISDFLELTYLYTDQEQSIDSLHTIRNSVYLLIYLTNIPFKVPTKLPPLSHILEIPVCSNYKSIRKIANIEQRLSNFTPLFSSSLALYGSATRLNYFDDSICEAYFNFFKIIESLAKTKEITNYDSNFSDTKMYKVLNDIIISEYKASTILVNNNKLVFTAVSCVLPQFFSSANASISHLCNLYKVNIDAELLEKAIRLRNKYAHGSIIDIHSISPEYILISSLSRTIISQYFFNTKNISIPSSQKIL</sequence>
<proteinExistence type="predicted"/>
<accession>A0A7V7QKV8</accession>
<name>A0A7V7QKV8_9FIRM</name>
<organism evidence="1 2">
    <name type="scientific">Candidatus Galacturonatibacter soehngenii</name>
    <dbReference type="NCBI Taxonomy" id="2307010"/>
    <lineage>
        <taxon>Bacteria</taxon>
        <taxon>Bacillati</taxon>
        <taxon>Bacillota</taxon>
        <taxon>Clostridia</taxon>
        <taxon>Lachnospirales</taxon>
        <taxon>Lachnospiraceae</taxon>
        <taxon>Candidatus Galacturonatibacter</taxon>
    </lineage>
</organism>
<dbReference type="AlphaFoldDB" id="A0A7V7QKV8"/>
<evidence type="ECO:0000313" key="1">
    <source>
        <dbReference type="EMBL" id="KAB1438509.1"/>
    </source>
</evidence>
<keyword evidence="2" id="KW-1185">Reference proteome</keyword>
<reference evidence="1 2" key="1">
    <citation type="submission" date="2019-09" db="EMBL/GenBank/DDBJ databases">
        <authorList>
            <person name="Valk L.C."/>
        </authorList>
    </citation>
    <scope>NUCLEOTIDE SEQUENCE [LARGE SCALE GENOMIC DNA]</scope>
    <source>
        <strain evidence="1">GalUA</strain>
    </source>
</reference>
<evidence type="ECO:0008006" key="3">
    <source>
        <dbReference type="Google" id="ProtNLM"/>
    </source>
</evidence>
<dbReference type="RefSeq" id="WP_151146073.1">
    <property type="nucleotide sequence ID" value="NZ_WAGX01000005.1"/>
</dbReference>
<reference evidence="1 2" key="2">
    <citation type="submission" date="2020-02" db="EMBL/GenBank/DDBJ databases">
        <title>Candidatus Galacturonibacter soehngenii shows hetero-acetogenic catabolism of galacturonic acid but lacks a canonical carbon monoxide dehydrogenase/acetyl-CoA synthase complex.</title>
        <authorList>
            <person name="Diender M."/>
            <person name="Stouten G.R."/>
            <person name="Petersen J.F."/>
            <person name="Nielsen P.H."/>
            <person name="Dueholm M.S."/>
            <person name="Pronk J.T."/>
            <person name="Van Loosdrecht M.C.M."/>
        </authorList>
    </citation>
    <scope>NUCLEOTIDE SEQUENCE [LARGE SCALE GENOMIC DNA]</scope>
    <source>
        <strain evidence="1">GalUA</strain>
    </source>
</reference>
<dbReference type="EMBL" id="WAGX01000005">
    <property type="protein sequence ID" value="KAB1438509.1"/>
    <property type="molecule type" value="Genomic_DNA"/>
</dbReference>